<dbReference type="AlphaFoldDB" id="A0A3M2LCD8"/>
<gene>
    <name evidence="8" type="ORF">EBN03_02635</name>
</gene>
<dbReference type="InterPro" id="IPR032808">
    <property type="entry name" value="DoxX"/>
</dbReference>
<keyword evidence="3" id="KW-1003">Cell membrane</keyword>
<feature type="transmembrane region" description="Helical" evidence="7">
    <location>
        <begin position="149"/>
        <end position="169"/>
    </location>
</feature>
<name>A0A3M2LCD8_9NOCA</name>
<dbReference type="InterPro" id="IPR051907">
    <property type="entry name" value="DoxX-like_oxidoreductase"/>
</dbReference>
<keyword evidence="6 7" id="KW-0472">Membrane</keyword>
<feature type="transmembrane region" description="Helical" evidence="7">
    <location>
        <begin position="66"/>
        <end position="96"/>
    </location>
</feature>
<dbReference type="Pfam" id="PF07681">
    <property type="entry name" value="DoxX"/>
    <property type="match status" value="1"/>
</dbReference>
<dbReference type="EMBL" id="RFFH01000001">
    <property type="protein sequence ID" value="RMI35209.1"/>
    <property type="molecule type" value="Genomic_DNA"/>
</dbReference>
<dbReference type="PANTHER" id="PTHR33452:SF1">
    <property type="entry name" value="INNER MEMBRANE PROTEIN YPHA-RELATED"/>
    <property type="match status" value="1"/>
</dbReference>
<dbReference type="OrthoDB" id="346004at2"/>
<dbReference type="GO" id="GO:0005886">
    <property type="term" value="C:plasma membrane"/>
    <property type="evidence" value="ECO:0007669"/>
    <property type="project" value="UniProtKB-SubCell"/>
</dbReference>
<evidence type="ECO:0000313" key="9">
    <source>
        <dbReference type="Proteomes" id="UP000279275"/>
    </source>
</evidence>
<comment type="similarity">
    <text evidence="2">Belongs to the DoxX family.</text>
</comment>
<keyword evidence="5 7" id="KW-1133">Transmembrane helix</keyword>
<evidence type="ECO:0000256" key="3">
    <source>
        <dbReference type="ARBA" id="ARBA00022475"/>
    </source>
</evidence>
<accession>A0A3M2LCD8</accession>
<evidence type="ECO:0000256" key="6">
    <source>
        <dbReference type="ARBA" id="ARBA00023136"/>
    </source>
</evidence>
<evidence type="ECO:0000256" key="7">
    <source>
        <dbReference type="SAM" id="Phobius"/>
    </source>
</evidence>
<dbReference type="PANTHER" id="PTHR33452">
    <property type="entry name" value="OXIDOREDUCTASE CATD-RELATED"/>
    <property type="match status" value="1"/>
</dbReference>
<sequence length="172" mass="17484">MTTSSTGRTPITSHSGLDLGLLILRVGFGGLLVVHGTQKLFGWFGGSGLDAAARGFTSMGYHPGKVFATIAGLCEAGGGALLVLGLLTPLAAAIAIGTMINAANAGWHHGFTKGIELPLLFGLAAATLAFTGPGRLAADHGRPWQREGLLWGCAALVLAVVAAVVTLLIKWS</sequence>
<proteinExistence type="inferred from homology"/>
<comment type="caution">
    <text evidence="8">The sequence shown here is derived from an EMBL/GenBank/DDBJ whole genome shotgun (WGS) entry which is preliminary data.</text>
</comment>
<keyword evidence="9" id="KW-1185">Reference proteome</keyword>
<protein>
    <submittedName>
        <fullName evidence="8">DoxX family protein</fullName>
    </submittedName>
</protein>
<keyword evidence="4 7" id="KW-0812">Transmembrane</keyword>
<evidence type="ECO:0000256" key="4">
    <source>
        <dbReference type="ARBA" id="ARBA00022692"/>
    </source>
</evidence>
<evidence type="ECO:0000256" key="1">
    <source>
        <dbReference type="ARBA" id="ARBA00004651"/>
    </source>
</evidence>
<evidence type="ECO:0000256" key="5">
    <source>
        <dbReference type="ARBA" id="ARBA00022989"/>
    </source>
</evidence>
<feature type="transmembrane region" description="Helical" evidence="7">
    <location>
        <begin position="117"/>
        <end position="137"/>
    </location>
</feature>
<dbReference type="Proteomes" id="UP000279275">
    <property type="component" value="Unassembled WGS sequence"/>
</dbReference>
<organism evidence="8 9">
    <name type="scientific">Nocardia stercoris</name>
    <dbReference type="NCBI Taxonomy" id="2483361"/>
    <lineage>
        <taxon>Bacteria</taxon>
        <taxon>Bacillati</taxon>
        <taxon>Actinomycetota</taxon>
        <taxon>Actinomycetes</taxon>
        <taxon>Mycobacteriales</taxon>
        <taxon>Nocardiaceae</taxon>
        <taxon>Nocardia</taxon>
    </lineage>
</organism>
<evidence type="ECO:0000313" key="8">
    <source>
        <dbReference type="EMBL" id="RMI35209.1"/>
    </source>
</evidence>
<comment type="subcellular location">
    <subcellularLocation>
        <location evidence="1">Cell membrane</location>
        <topology evidence="1">Multi-pass membrane protein</topology>
    </subcellularLocation>
</comment>
<reference evidence="8 9" key="1">
    <citation type="submission" date="2018-10" db="EMBL/GenBank/DDBJ databases">
        <title>Isolation from cow dung.</title>
        <authorList>
            <person name="Ling L."/>
        </authorList>
    </citation>
    <scope>NUCLEOTIDE SEQUENCE [LARGE SCALE GENOMIC DNA]</scope>
    <source>
        <strain evidence="8 9">NEAU-LL90</strain>
    </source>
</reference>
<dbReference type="RefSeq" id="WP_122186184.1">
    <property type="nucleotide sequence ID" value="NZ_RFFH01000001.1"/>
</dbReference>
<evidence type="ECO:0000256" key="2">
    <source>
        <dbReference type="ARBA" id="ARBA00006679"/>
    </source>
</evidence>